<keyword evidence="2" id="KW-1185">Reference proteome</keyword>
<accession>A0ACB0ZYN0</accession>
<organism evidence="1 2">
    <name type="scientific">Meloidogyne enterolobii</name>
    <name type="common">Root-knot nematode worm</name>
    <name type="synonym">Meloidogyne mayaguensis</name>
    <dbReference type="NCBI Taxonomy" id="390850"/>
    <lineage>
        <taxon>Eukaryota</taxon>
        <taxon>Metazoa</taxon>
        <taxon>Ecdysozoa</taxon>
        <taxon>Nematoda</taxon>
        <taxon>Chromadorea</taxon>
        <taxon>Rhabditida</taxon>
        <taxon>Tylenchina</taxon>
        <taxon>Tylenchomorpha</taxon>
        <taxon>Tylenchoidea</taxon>
        <taxon>Meloidogynidae</taxon>
        <taxon>Meloidogyninae</taxon>
        <taxon>Meloidogyne</taxon>
    </lineage>
</organism>
<proteinExistence type="predicted"/>
<dbReference type="Proteomes" id="UP001497535">
    <property type="component" value="Unassembled WGS sequence"/>
</dbReference>
<protein>
    <submittedName>
        <fullName evidence="1">Uncharacterized protein</fullName>
    </submittedName>
</protein>
<gene>
    <name evidence="1" type="ORF">MENTE1834_LOCUS30971</name>
</gene>
<sequence>MFTATGPRDEAFFALMRIAILCNRAEFKLAQTHIPVLRRECTGDPSGKLEMFSVVQLFILFNIGFTFGFRTII</sequence>
<evidence type="ECO:0000313" key="2">
    <source>
        <dbReference type="Proteomes" id="UP001497535"/>
    </source>
</evidence>
<reference evidence="1" key="1">
    <citation type="submission" date="2023-11" db="EMBL/GenBank/DDBJ databases">
        <authorList>
            <person name="Poullet M."/>
        </authorList>
    </citation>
    <scope>NUCLEOTIDE SEQUENCE</scope>
    <source>
        <strain evidence="1">E1834</strain>
    </source>
</reference>
<dbReference type="EMBL" id="CAVMJV010000051">
    <property type="protein sequence ID" value="CAK5083624.1"/>
    <property type="molecule type" value="Genomic_DNA"/>
</dbReference>
<name>A0ACB0ZYN0_MELEN</name>
<comment type="caution">
    <text evidence="1">The sequence shown here is derived from an EMBL/GenBank/DDBJ whole genome shotgun (WGS) entry which is preliminary data.</text>
</comment>
<evidence type="ECO:0000313" key="1">
    <source>
        <dbReference type="EMBL" id="CAK5083624.1"/>
    </source>
</evidence>